<organism evidence="2 3">
    <name type="scientific">Rothia endophytica</name>
    <dbReference type="NCBI Taxonomy" id="1324766"/>
    <lineage>
        <taxon>Bacteria</taxon>
        <taxon>Bacillati</taxon>
        <taxon>Actinomycetota</taxon>
        <taxon>Actinomycetes</taxon>
        <taxon>Micrococcales</taxon>
        <taxon>Micrococcaceae</taxon>
        <taxon>Rothia</taxon>
    </lineage>
</organism>
<reference evidence="3" key="1">
    <citation type="journal article" date="2019" name="Int. J. Syst. Evol. Microbiol.">
        <title>The Global Catalogue of Microorganisms (GCM) 10K type strain sequencing project: providing services to taxonomists for standard genome sequencing and annotation.</title>
        <authorList>
            <consortium name="The Broad Institute Genomics Platform"/>
            <consortium name="The Broad Institute Genome Sequencing Center for Infectious Disease"/>
            <person name="Wu L."/>
            <person name="Ma J."/>
        </authorList>
    </citation>
    <scope>NUCLEOTIDE SEQUENCE [LARGE SCALE GENOMIC DNA]</scope>
    <source>
        <strain evidence="3">JCM 18541</strain>
    </source>
</reference>
<dbReference type="Pfam" id="PF20058">
    <property type="entry name" value="DUF6457"/>
    <property type="match status" value="1"/>
</dbReference>
<protein>
    <submittedName>
        <fullName evidence="2">DUF6457 domain-containing protein</fullName>
    </submittedName>
</protein>
<accession>A0ABP9AXD4</accession>
<dbReference type="EMBL" id="BAABKP010000001">
    <property type="protein sequence ID" value="GAA4787348.1"/>
    <property type="molecule type" value="Genomic_DNA"/>
</dbReference>
<dbReference type="InterPro" id="IPR045598">
    <property type="entry name" value="DUF6457"/>
</dbReference>
<dbReference type="Proteomes" id="UP001500187">
    <property type="component" value="Unassembled WGS sequence"/>
</dbReference>
<dbReference type="RefSeq" id="WP_345443357.1">
    <property type="nucleotide sequence ID" value="NZ_BAABKP010000001.1"/>
</dbReference>
<gene>
    <name evidence="2" type="ORF">GCM10023352_01110</name>
</gene>
<evidence type="ECO:0000259" key="1">
    <source>
        <dbReference type="Pfam" id="PF20058"/>
    </source>
</evidence>
<keyword evidence="3" id="KW-1185">Reference proteome</keyword>
<comment type="caution">
    <text evidence="2">The sequence shown here is derived from an EMBL/GenBank/DDBJ whole genome shotgun (WGS) entry which is preliminary data.</text>
</comment>
<evidence type="ECO:0000313" key="2">
    <source>
        <dbReference type="EMBL" id="GAA4787348.1"/>
    </source>
</evidence>
<proteinExistence type="predicted"/>
<evidence type="ECO:0000313" key="3">
    <source>
        <dbReference type="Proteomes" id="UP001500187"/>
    </source>
</evidence>
<sequence length="103" mass="11091">MGERNPQDLVLAREFVRQVAQRLEIDPQVIQQTLPHLLGFTKHVAHGVVRPAAPLAAFLVGLAAGQNSSRAGSEVDTEQLAASILAHIDAVEKLVKEHENGQA</sequence>
<name>A0ABP9AXD4_9MICC</name>
<feature type="domain" description="DUF6457" evidence="1">
    <location>
        <begin position="12"/>
        <end position="100"/>
    </location>
</feature>